<accession>A0A0D7BTQ2</accession>
<keyword evidence="2" id="KW-1185">Reference proteome</keyword>
<gene>
    <name evidence="1" type="ORF">CYLTODRAFT_286165</name>
</gene>
<evidence type="ECO:0000313" key="1">
    <source>
        <dbReference type="EMBL" id="KIY72996.1"/>
    </source>
</evidence>
<evidence type="ECO:0000313" key="2">
    <source>
        <dbReference type="Proteomes" id="UP000054007"/>
    </source>
</evidence>
<evidence type="ECO:0008006" key="3">
    <source>
        <dbReference type="Google" id="ProtNLM"/>
    </source>
</evidence>
<proteinExistence type="predicted"/>
<sequence length="343" mass="39413">MSSILLSEPTGSRCSEMGSFLPQELIEHIVDQCADDEELLRRLSLIAKLFVSRTRTHLFRTHRVSSNKSCQRFLLFHDSSLASYIRELNISTYIGVPISNFCLASLHSLSFSDILYVSDPFVQTVSRAGSIQSITFCGQSLFIRDTDQLFDFMHQFKNLRTVEYRTLFQFRQWLPAPDNDDDHPRVLRTLETVTIHFNCALRQLFALRPDLLNPEHLVLKAVTQEDMGIVRDIVETVRGTLKSLSIHFAKDFIPEDTETPLDLSDIKVLRCDVGSPDSSLQAWWIRCVMESGSRLNRFEQSFVSLRTGDSFVYSVVLCMFGFRVQYSRLHLRLLLHLTSPAVH</sequence>
<protein>
    <recommendedName>
        <fullName evidence="3">F-box domain-containing protein</fullName>
    </recommendedName>
</protein>
<dbReference type="EMBL" id="KN880439">
    <property type="protein sequence ID" value="KIY72996.1"/>
    <property type="molecule type" value="Genomic_DNA"/>
</dbReference>
<dbReference type="OrthoDB" id="2877409at2759"/>
<name>A0A0D7BTQ2_9AGAR</name>
<reference evidence="1 2" key="1">
    <citation type="journal article" date="2015" name="Fungal Genet. Biol.">
        <title>Evolution of novel wood decay mechanisms in Agaricales revealed by the genome sequences of Fistulina hepatica and Cylindrobasidium torrendii.</title>
        <authorList>
            <person name="Floudas D."/>
            <person name="Held B.W."/>
            <person name="Riley R."/>
            <person name="Nagy L.G."/>
            <person name="Koehler G."/>
            <person name="Ransdell A.S."/>
            <person name="Younus H."/>
            <person name="Chow J."/>
            <person name="Chiniquy J."/>
            <person name="Lipzen A."/>
            <person name="Tritt A."/>
            <person name="Sun H."/>
            <person name="Haridas S."/>
            <person name="LaButti K."/>
            <person name="Ohm R.A."/>
            <person name="Kues U."/>
            <person name="Blanchette R.A."/>
            <person name="Grigoriev I.V."/>
            <person name="Minto R.E."/>
            <person name="Hibbett D.S."/>
        </authorList>
    </citation>
    <scope>NUCLEOTIDE SEQUENCE [LARGE SCALE GENOMIC DNA]</scope>
    <source>
        <strain evidence="1 2">FP15055 ss-10</strain>
    </source>
</reference>
<dbReference type="Proteomes" id="UP000054007">
    <property type="component" value="Unassembled WGS sequence"/>
</dbReference>
<organism evidence="1 2">
    <name type="scientific">Cylindrobasidium torrendii FP15055 ss-10</name>
    <dbReference type="NCBI Taxonomy" id="1314674"/>
    <lineage>
        <taxon>Eukaryota</taxon>
        <taxon>Fungi</taxon>
        <taxon>Dikarya</taxon>
        <taxon>Basidiomycota</taxon>
        <taxon>Agaricomycotina</taxon>
        <taxon>Agaricomycetes</taxon>
        <taxon>Agaricomycetidae</taxon>
        <taxon>Agaricales</taxon>
        <taxon>Marasmiineae</taxon>
        <taxon>Physalacriaceae</taxon>
        <taxon>Cylindrobasidium</taxon>
    </lineage>
</organism>
<dbReference type="AlphaFoldDB" id="A0A0D7BTQ2"/>